<dbReference type="EMBL" id="UINC01022707">
    <property type="protein sequence ID" value="SVA92879.1"/>
    <property type="molecule type" value="Genomic_DNA"/>
</dbReference>
<dbReference type="PANTHER" id="PTHR43537:SF34">
    <property type="entry name" value="PYRUVATE DEHYDROGENASE COMPLEX REPRESSOR"/>
    <property type="match status" value="1"/>
</dbReference>
<keyword evidence="3" id="KW-0238">DNA-binding</keyword>
<dbReference type="GO" id="GO:0003677">
    <property type="term" value="F:DNA binding"/>
    <property type="evidence" value="ECO:0007669"/>
    <property type="project" value="UniProtKB-KW"/>
</dbReference>
<evidence type="ECO:0000313" key="8">
    <source>
        <dbReference type="EMBL" id="SVA92879.1"/>
    </source>
</evidence>
<evidence type="ECO:0000256" key="5">
    <source>
        <dbReference type="ARBA" id="ARBA00037357"/>
    </source>
</evidence>
<dbReference type="GO" id="GO:0003700">
    <property type="term" value="F:DNA-binding transcription factor activity"/>
    <property type="evidence" value="ECO:0007669"/>
    <property type="project" value="InterPro"/>
</dbReference>
<dbReference type="InterPro" id="IPR036388">
    <property type="entry name" value="WH-like_DNA-bd_sf"/>
</dbReference>
<dbReference type="Gene3D" id="1.10.10.10">
    <property type="entry name" value="Winged helix-like DNA-binding domain superfamily/Winged helix DNA-binding domain"/>
    <property type="match status" value="1"/>
</dbReference>
<dbReference type="CDD" id="cd07377">
    <property type="entry name" value="WHTH_GntR"/>
    <property type="match status" value="1"/>
</dbReference>
<reference evidence="8" key="1">
    <citation type="submission" date="2018-05" db="EMBL/GenBank/DDBJ databases">
        <authorList>
            <person name="Lanie J.A."/>
            <person name="Ng W.-L."/>
            <person name="Kazmierczak K.M."/>
            <person name="Andrzejewski T.M."/>
            <person name="Davidsen T.M."/>
            <person name="Wayne K.J."/>
            <person name="Tettelin H."/>
            <person name="Glass J.I."/>
            <person name="Rusch D."/>
            <person name="Podicherti R."/>
            <person name="Tsui H.-C.T."/>
            <person name="Winkler M.E."/>
        </authorList>
    </citation>
    <scope>NUCLEOTIDE SEQUENCE</scope>
</reference>
<proteinExistence type="predicted"/>
<dbReference type="SMART" id="SM00895">
    <property type="entry name" value="FCD"/>
    <property type="match status" value="1"/>
</dbReference>
<evidence type="ECO:0000256" key="6">
    <source>
        <dbReference type="ARBA" id="ARBA00039592"/>
    </source>
</evidence>
<evidence type="ECO:0000256" key="1">
    <source>
        <dbReference type="ARBA" id="ARBA00022491"/>
    </source>
</evidence>
<keyword evidence="2" id="KW-0805">Transcription regulation</keyword>
<comment type="function">
    <text evidence="5">Transcriptional repressor for the pyruvate dehydrogenase complex genes aceEF and lpd.</text>
</comment>
<accession>A0A381ZUK7</accession>
<dbReference type="AlphaFoldDB" id="A0A381ZUK7"/>
<feature type="domain" description="HTH gntR-type" evidence="7">
    <location>
        <begin position="4"/>
        <end position="72"/>
    </location>
</feature>
<sequence>MDRPRVPELICKRIEQLVLEGALSPGERLPAERQLADRLGVSRPSLREAFRILATRGILRSERGGGTYVTEKLNPTLEDPLLELISNAPESHADVLELRHAIESLAASLAAERHTDTDKGMLRATYKRLIESHSLGDPAMEARADADFHLAIGEASHNVVLLHVMRSLFSLLKKSIRFNLENLYTHAGMFEEVRDQHYHLLTAILNSDPEAARAASDHHIDHVEKTLFRLDITRQREARATRREVGFSRS</sequence>
<dbReference type="InterPro" id="IPR000524">
    <property type="entry name" value="Tscrpt_reg_HTH_GntR"/>
</dbReference>
<dbReference type="Pfam" id="PF07729">
    <property type="entry name" value="FCD"/>
    <property type="match status" value="1"/>
</dbReference>
<dbReference type="PROSITE" id="PS50949">
    <property type="entry name" value="HTH_GNTR"/>
    <property type="match status" value="1"/>
</dbReference>
<dbReference type="Gene3D" id="1.20.120.530">
    <property type="entry name" value="GntR ligand-binding domain-like"/>
    <property type="match status" value="1"/>
</dbReference>
<dbReference type="Pfam" id="PF00392">
    <property type="entry name" value="GntR"/>
    <property type="match status" value="1"/>
</dbReference>
<dbReference type="PANTHER" id="PTHR43537">
    <property type="entry name" value="TRANSCRIPTIONAL REGULATOR, GNTR FAMILY"/>
    <property type="match status" value="1"/>
</dbReference>
<organism evidence="8">
    <name type="scientific">marine metagenome</name>
    <dbReference type="NCBI Taxonomy" id="408172"/>
    <lineage>
        <taxon>unclassified sequences</taxon>
        <taxon>metagenomes</taxon>
        <taxon>ecological metagenomes</taxon>
    </lineage>
</organism>
<evidence type="ECO:0000256" key="3">
    <source>
        <dbReference type="ARBA" id="ARBA00023125"/>
    </source>
</evidence>
<dbReference type="InterPro" id="IPR008920">
    <property type="entry name" value="TF_FadR/GntR_C"/>
</dbReference>
<name>A0A381ZUK7_9ZZZZ</name>
<dbReference type="InterPro" id="IPR011711">
    <property type="entry name" value="GntR_C"/>
</dbReference>
<evidence type="ECO:0000259" key="7">
    <source>
        <dbReference type="PROSITE" id="PS50949"/>
    </source>
</evidence>
<dbReference type="PRINTS" id="PR00035">
    <property type="entry name" value="HTHGNTR"/>
</dbReference>
<dbReference type="SMART" id="SM00345">
    <property type="entry name" value="HTH_GNTR"/>
    <property type="match status" value="1"/>
</dbReference>
<gene>
    <name evidence="8" type="ORF">METZ01_LOCUS145733</name>
</gene>
<dbReference type="SUPFAM" id="SSF48008">
    <property type="entry name" value="GntR ligand-binding domain-like"/>
    <property type="match status" value="1"/>
</dbReference>
<keyword evidence="1" id="KW-0678">Repressor</keyword>
<dbReference type="SUPFAM" id="SSF46785">
    <property type="entry name" value="Winged helix' DNA-binding domain"/>
    <property type="match status" value="1"/>
</dbReference>
<protein>
    <recommendedName>
        <fullName evidence="6">Pyruvate dehydrogenase complex repressor</fullName>
    </recommendedName>
</protein>
<dbReference type="InterPro" id="IPR036390">
    <property type="entry name" value="WH_DNA-bd_sf"/>
</dbReference>
<evidence type="ECO:0000256" key="4">
    <source>
        <dbReference type="ARBA" id="ARBA00023163"/>
    </source>
</evidence>
<evidence type="ECO:0000256" key="2">
    <source>
        <dbReference type="ARBA" id="ARBA00023015"/>
    </source>
</evidence>
<keyword evidence="4" id="KW-0804">Transcription</keyword>